<comment type="catalytic activity">
    <reaction evidence="18 19">
        <text>L-seryl-[protein] + ATP = O-phospho-L-seryl-[protein] + ADP + H(+)</text>
        <dbReference type="Rhea" id="RHEA:17989"/>
        <dbReference type="Rhea" id="RHEA-COMP:9863"/>
        <dbReference type="Rhea" id="RHEA-COMP:11604"/>
        <dbReference type="ChEBI" id="CHEBI:15378"/>
        <dbReference type="ChEBI" id="CHEBI:29999"/>
        <dbReference type="ChEBI" id="CHEBI:30616"/>
        <dbReference type="ChEBI" id="CHEBI:83421"/>
        <dbReference type="ChEBI" id="CHEBI:456216"/>
        <dbReference type="EC" id="2.7.11.1"/>
    </reaction>
</comment>
<dbReference type="SMART" id="SM00108">
    <property type="entry name" value="B_lectin"/>
    <property type="match status" value="1"/>
</dbReference>
<keyword evidence="16" id="KW-0325">Glycoprotein</keyword>
<dbReference type="InterPro" id="IPR003609">
    <property type="entry name" value="Pan_app"/>
</dbReference>
<dbReference type="PROSITE" id="PS50948">
    <property type="entry name" value="PAN"/>
    <property type="match status" value="1"/>
</dbReference>
<evidence type="ECO:0000259" key="25">
    <source>
        <dbReference type="PROSITE" id="PS50026"/>
    </source>
</evidence>
<dbReference type="Pfam" id="PF01453">
    <property type="entry name" value="B_lectin"/>
    <property type="match status" value="1"/>
</dbReference>
<evidence type="ECO:0000259" key="24">
    <source>
        <dbReference type="PROSITE" id="PS50011"/>
    </source>
</evidence>
<name>A0A067JMW2_JATCU</name>
<evidence type="ECO:0000256" key="21">
    <source>
        <dbReference type="PROSITE-ProRule" id="PRU10141"/>
    </source>
</evidence>
<dbReference type="EC" id="2.7.11.1" evidence="19"/>
<evidence type="ECO:0000256" key="22">
    <source>
        <dbReference type="SAM" id="Phobius"/>
    </source>
</evidence>
<organism evidence="28 29">
    <name type="scientific">Jatropha curcas</name>
    <name type="common">Barbados nut</name>
    <dbReference type="NCBI Taxonomy" id="180498"/>
    <lineage>
        <taxon>Eukaryota</taxon>
        <taxon>Viridiplantae</taxon>
        <taxon>Streptophyta</taxon>
        <taxon>Embryophyta</taxon>
        <taxon>Tracheophyta</taxon>
        <taxon>Spermatophyta</taxon>
        <taxon>Magnoliopsida</taxon>
        <taxon>eudicotyledons</taxon>
        <taxon>Gunneridae</taxon>
        <taxon>Pentapetalae</taxon>
        <taxon>rosids</taxon>
        <taxon>fabids</taxon>
        <taxon>Malpighiales</taxon>
        <taxon>Euphorbiaceae</taxon>
        <taxon>Crotonoideae</taxon>
        <taxon>Jatropheae</taxon>
        <taxon>Jatropha</taxon>
    </lineage>
</organism>
<dbReference type="SMART" id="SM00473">
    <property type="entry name" value="PAN_AP"/>
    <property type="match status" value="1"/>
</dbReference>
<dbReference type="Gene3D" id="1.10.510.10">
    <property type="entry name" value="Transferase(Phosphotransferase) domain 1"/>
    <property type="match status" value="1"/>
</dbReference>
<dbReference type="PROSITE" id="PS50011">
    <property type="entry name" value="PROTEIN_KINASE_DOM"/>
    <property type="match status" value="1"/>
</dbReference>
<dbReference type="Gene3D" id="2.90.10.10">
    <property type="entry name" value="Bulb-type lectin domain"/>
    <property type="match status" value="1"/>
</dbReference>
<keyword evidence="6 22" id="KW-0812">Transmembrane</keyword>
<dbReference type="InterPro" id="IPR001245">
    <property type="entry name" value="Ser-Thr/Tyr_kinase_cat_dom"/>
</dbReference>
<feature type="transmembrane region" description="Helical" evidence="22">
    <location>
        <begin position="422"/>
        <end position="446"/>
    </location>
</feature>
<dbReference type="CDD" id="cd14066">
    <property type="entry name" value="STKc_IRAK"/>
    <property type="match status" value="1"/>
</dbReference>
<dbReference type="SUPFAM" id="SSF56112">
    <property type="entry name" value="Protein kinase-like (PK-like)"/>
    <property type="match status" value="1"/>
</dbReference>
<keyword evidence="2" id="KW-1003">Cell membrane</keyword>
<dbReference type="GO" id="GO:0004674">
    <property type="term" value="F:protein serine/threonine kinase activity"/>
    <property type="evidence" value="ECO:0007669"/>
    <property type="project" value="UniProtKB-KW"/>
</dbReference>
<dbReference type="PROSITE" id="PS00107">
    <property type="entry name" value="PROTEIN_KINASE_ATP"/>
    <property type="match status" value="1"/>
</dbReference>
<evidence type="ECO:0000256" key="14">
    <source>
        <dbReference type="ARBA" id="ARBA00023157"/>
    </source>
</evidence>
<dbReference type="Pfam" id="PF00954">
    <property type="entry name" value="S_locus_glycop"/>
    <property type="match status" value="1"/>
</dbReference>
<proteinExistence type="inferred from homology"/>
<comment type="subcellular location">
    <subcellularLocation>
        <location evidence="1">Cell membrane</location>
        <topology evidence="1">Single-pass type I membrane protein</topology>
    </subcellularLocation>
</comment>
<evidence type="ECO:0000259" key="27">
    <source>
        <dbReference type="PROSITE" id="PS50948"/>
    </source>
</evidence>
<evidence type="ECO:0000256" key="10">
    <source>
        <dbReference type="ARBA" id="ARBA00022777"/>
    </source>
</evidence>
<dbReference type="Proteomes" id="UP000027138">
    <property type="component" value="Unassembled WGS sequence"/>
</dbReference>
<comment type="catalytic activity">
    <reaction evidence="17 19">
        <text>L-threonyl-[protein] + ATP = O-phospho-L-threonyl-[protein] + ADP + H(+)</text>
        <dbReference type="Rhea" id="RHEA:46608"/>
        <dbReference type="Rhea" id="RHEA-COMP:11060"/>
        <dbReference type="Rhea" id="RHEA-COMP:11605"/>
        <dbReference type="ChEBI" id="CHEBI:15378"/>
        <dbReference type="ChEBI" id="CHEBI:30013"/>
        <dbReference type="ChEBI" id="CHEBI:30616"/>
        <dbReference type="ChEBI" id="CHEBI:61977"/>
        <dbReference type="ChEBI" id="CHEBI:456216"/>
        <dbReference type="EC" id="2.7.11.1"/>
    </reaction>
</comment>
<feature type="domain" description="Apple" evidence="27">
    <location>
        <begin position="332"/>
        <end position="413"/>
    </location>
</feature>
<evidence type="ECO:0000313" key="29">
    <source>
        <dbReference type="Proteomes" id="UP000027138"/>
    </source>
</evidence>
<keyword evidence="12 22" id="KW-1133">Transmembrane helix</keyword>
<evidence type="ECO:0000259" key="26">
    <source>
        <dbReference type="PROSITE" id="PS50927"/>
    </source>
</evidence>
<dbReference type="SMART" id="SM00220">
    <property type="entry name" value="S_TKc"/>
    <property type="match status" value="1"/>
</dbReference>
<evidence type="ECO:0000256" key="23">
    <source>
        <dbReference type="SAM" id="SignalP"/>
    </source>
</evidence>
<dbReference type="InterPro" id="IPR000719">
    <property type="entry name" value="Prot_kinase_dom"/>
</dbReference>
<dbReference type="GO" id="GO:0048544">
    <property type="term" value="P:recognition of pollen"/>
    <property type="evidence" value="ECO:0007669"/>
    <property type="project" value="InterPro"/>
</dbReference>
<keyword evidence="11 19" id="KW-0067">ATP-binding</keyword>
<evidence type="ECO:0000256" key="6">
    <source>
        <dbReference type="ARBA" id="ARBA00022692"/>
    </source>
</evidence>
<dbReference type="SUPFAM" id="SSF51110">
    <property type="entry name" value="alpha-D-mannose-specific plant lectins"/>
    <property type="match status" value="1"/>
</dbReference>
<dbReference type="FunFam" id="2.90.10.10:FF:000005">
    <property type="entry name" value="G-type lectin S-receptor-like serine/threonine-protein kinase"/>
    <property type="match status" value="1"/>
</dbReference>
<evidence type="ECO:0000256" key="9">
    <source>
        <dbReference type="ARBA" id="ARBA00022741"/>
    </source>
</evidence>
<dbReference type="PROSITE" id="PS00108">
    <property type="entry name" value="PROTEIN_KINASE_ST"/>
    <property type="match status" value="1"/>
</dbReference>
<dbReference type="PIRSF" id="PIRSF000641">
    <property type="entry name" value="SRK"/>
    <property type="match status" value="1"/>
</dbReference>
<keyword evidence="10 19" id="KW-0418">Kinase</keyword>
<dbReference type="PROSITE" id="PS50927">
    <property type="entry name" value="BULB_LECTIN"/>
    <property type="match status" value="1"/>
</dbReference>
<dbReference type="InterPro" id="IPR036426">
    <property type="entry name" value="Bulb-type_lectin_dom_sf"/>
</dbReference>
<evidence type="ECO:0000256" key="7">
    <source>
        <dbReference type="ARBA" id="ARBA00022729"/>
    </source>
</evidence>
<dbReference type="GO" id="GO:0005524">
    <property type="term" value="F:ATP binding"/>
    <property type="evidence" value="ECO:0007669"/>
    <property type="project" value="UniProtKB-UniRule"/>
</dbReference>
<accession>A0A067JMW2</accession>
<feature type="domain" description="Bulb-type lectin" evidence="26">
    <location>
        <begin position="24"/>
        <end position="145"/>
    </location>
</feature>
<evidence type="ECO:0000256" key="11">
    <source>
        <dbReference type="ARBA" id="ARBA00022840"/>
    </source>
</evidence>
<keyword evidence="7 23" id="KW-0732">Signal</keyword>
<keyword evidence="5 19" id="KW-0808">Transferase</keyword>
<evidence type="ECO:0000256" key="12">
    <source>
        <dbReference type="ARBA" id="ARBA00022989"/>
    </source>
</evidence>
<dbReference type="FunFam" id="1.10.510.10:FF:000060">
    <property type="entry name" value="G-type lectin S-receptor-like serine/threonine-protein kinase"/>
    <property type="match status" value="1"/>
</dbReference>
<dbReference type="InterPro" id="IPR000742">
    <property type="entry name" value="EGF"/>
</dbReference>
<comment type="caution">
    <text evidence="20">Lacks conserved residue(s) required for the propagation of feature annotation.</text>
</comment>
<keyword evidence="15" id="KW-0675">Receptor</keyword>
<dbReference type="GO" id="GO:0106310">
    <property type="term" value="F:protein serine kinase activity"/>
    <property type="evidence" value="ECO:0007669"/>
    <property type="project" value="RHEA"/>
</dbReference>
<keyword evidence="4 20" id="KW-0245">EGF-like domain</keyword>
<dbReference type="PANTHER" id="PTHR27002">
    <property type="entry name" value="RECEPTOR-LIKE SERINE/THREONINE-PROTEIN KINASE SD1-8"/>
    <property type="match status" value="1"/>
</dbReference>
<evidence type="ECO:0000256" key="19">
    <source>
        <dbReference type="PIRNR" id="PIRNR000641"/>
    </source>
</evidence>
<dbReference type="GO" id="GO:0005886">
    <property type="term" value="C:plasma membrane"/>
    <property type="evidence" value="ECO:0007669"/>
    <property type="project" value="UniProtKB-SubCell"/>
</dbReference>
<dbReference type="CDD" id="cd01098">
    <property type="entry name" value="PAN_AP_plant"/>
    <property type="match status" value="1"/>
</dbReference>
<dbReference type="Gene3D" id="3.30.200.20">
    <property type="entry name" value="Phosphorylase Kinase, domain 1"/>
    <property type="match status" value="1"/>
</dbReference>
<feature type="binding site" evidence="21">
    <location>
        <position position="545"/>
    </location>
    <ligand>
        <name>ATP</name>
        <dbReference type="ChEBI" id="CHEBI:30616"/>
    </ligand>
</feature>
<dbReference type="InterPro" id="IPR000858">
    <property type="entry name" value="S_locus_glycoprot_dom"/>
</dbReference>
<feature type="signal peptide" evidence="23">
    <location>
        <begin position="1"/>
        <end position="23"/>
    </location>
</feature>
<evidence type="ECO:0000256" key="18">
    <source>
        <dbReference type="ARBA" id="ARBA00048679"/>
    </source>
</evidence>
<feature type="domain" description="Protein kinase" evidence="24">
    <location>
        <begin position="517"/>
        <end position="794"/>
    </location>
</feature>
<gene>
    <name evidence="28" type="ORF">JCGZ_21325</name>
</gene>
<keyword evidence="13 22" id="KW-0472">Membrane</keyword>
<dbReference type="InterPro" id="IPR017441">
    <property type="entry name" value="Protein_kinase_ATP_BS"/>
</dbReference>
<protein>
    <recommendedName>
        <fullName evidence="19">Receptor-like serine/threonine-protein kinase</fullName>
        <ecNumber evidence="19">2.7.11.1</ecNumber>
    </recommendedName>
</protein>
<evidence type="ECO:0000256" key="20">
    <source>
        <dbReference type="PROSITE-ProRule" id="PRU00076"/>
    </source>
</evidence>
<evidence type="ECO:0000313" key="28">
    <source>
        <dbReference type="EMBL" id="KDP20854.1"/>
    </source>
</evidence>
<dbReference type="InterPro" id="IPR011009">
    <property type="entry name" value="Kinase-like_dom_sf"/>
</dbReference>
<keyword evidence="3 19" id="KW-0723">Serine/threonine-protein kinase</keyword>
<feature type="chain" id="PRO_5001642949" description="Receptor-like serine/threonine-protein kinase" evidence="23">
    <location>
        <begin position="24"/>
        <end position="854"/>
    </location>
</feature>
<dbReference type="EMBL" id="KK915662">
    <property type="protein sequence ID" value="KDP20854.1"/>
    <property type="molecule type" value="Genomic_DNA"/>
</dbReference>
<evidence type="ECO:0000256" key="8">
    <source>
        <dbReference type="ARBA" id="ARBA00022734"/>
    </source>
</evidence>
<evidence type="ECO:0000256" key="17">
    <source>
        <dbReference type="ARBA" id="ARBA00047899"/>
    </source>
</evidence>
<dbReference type="OrthoDB" id="1910371at2759"/>
<feature type="domain" description="EGF-like" evidence="25">
    <location>
        <begin position="277"/>
        <end position="313"/>
    </location>
</feature>
<dbReference type="Pfam" id="PF08276">
    <property type="entry name" value="PAN_2"/>
    <property type="match status" value="1"/>
</dbReference>
<evidence type="ECO:0000256" key="5">
    <source>
        <dbReference type="ARBA" id="ARBA00022679"/>
    </source>
</evidence>
<evidence type="ECO:0000256" key="13">
    <source>
        <dbReference type="ARBA" id="ARBA00023136"/>
    </source>
</evidence>
<dbReference type="AlphaFoldDB" id="A0A067JMW2"/>
<keyword evidence="29" id="KW-1185">Reference proteome</keyword>
<keyword evidence="9 19" id="KW-0547">Nucleotide-binding</keyword>
<evidence type="ECO:0000256" key="2">
    <source>
        <dbReference type="ARBA" id="ARBA00022475"/>
    </source>
</evidence>
<dbReference type="InterPro" id="IPR024171">
    <property type="entry name" value="SRK-like_kinase"/>
</dbReference>
<evidence type="ECO:0000256" key="1">
    <source>
        <dbReference type="ARBA" id="ARBA00004251"/>
    </source>
</evidence>
<evidence type="ECO:0000256" key="15">
    <source>
        <dbReference type="ARBA" id="ARBA00023170"/>
    </source>
</evidence>
<dbReference type="InterPro" id="IPR008271">
    <property type="entry name" value="Ser/Thr_kinase_AS"/>
</dbReference>
<dbReference type="PANTHER" id="PTHR27002:SF932">
    <property type="entry name" value="RECEPTOR-LIKE SERINE_THREONINE-PROTEIN KINASE"/>
    <property type="match status" value="1"/>
</dbReference>
<keyword evidence="8" id="KW-0430">Lectin</keyword>
<evidence type="ECO:0000256" key="3">
    <source>
        <dbReference type="ARBA" id="ARBA00022527"/>
    </source>
</evidence>
<evidence type="ECO:0000256" key="4">
    <source>
        <dbReference type="ARBA" id="ARBA00022536"/>
    </source>
</evidence>
<dbReference type="Pfam" id="PF07714">
    <property type="entry name" value="PK_Tyr_Ser-Thr"/>
    <property type="match status" value="1"/>
</dbReference>
<dbReference type="FunFam" id="3.30.200.20:FF:000330">
    <property type="entry name" value="G-type lectin S-receptor-like serine/threonine-protein kinase At4g03230"/>
    <property type="match status" value="1"/>
</dbReference>
<dbReference type="InterPro" id="IPR001480">
    <property type="entry name" value="Bulb-type_lectin_dom"/>
</dbReference>
<dbReference type="PROSITE" id="PS50026">
    <property type="entry name" value="EGF_3"/>
    <property type="match status" value="1"/>
</dbReference>
<evidence type="ECO:0000256" key="16">
    <source>
        <dbReference type="ARBA" id="ARBA00023180"/>
    </source>
</evidence>
<dbReference type="GO" id="GO:0030246">
    <property type="term" value="F:carbohydrate binding"/>
    <property type="evidence" value="ECO:0007669"/>
    <property type="project" value="UniProtKB-KW"/>
</dbReference>
<reference evidence="28 29" key="1">
    <citation type="journal article" date="2014" name="PLoS ONE">
        <title>Global Analysis of Gene Expression Profiles in Physic Nut (Jatropha curcas L.) Seedlings Exposed to Salt Stress.</title>
        <authorList>
            <person name="Zhang L."/>
            <person name="Zhang C."/>
            <person name="Wu P."/>
            <person name="Chen Y."/>
            <person name="Li M."/>
            <person name="Jiang H."/>
            <person name="Wu G."/>
        </authorList>
    </citation>
    <scope>NUCLEOTIDE SEQUENCE [LARGE SCALE GENOMIC DNA]</scope>
    <source>
        <strain evidence="29">cv. GZQX0401</strain>
        <tissue evidence="28">Young leaves</tissue>
    </source>
</reference>
<comment type="similarity">
    <text evidence="19">Belongs to the protein kinase superfamily. Ser/Thr protein kinase family.</text>
</comment>
<sequence>MAFLSFLFAFFYSLSSLIILCHAIDRIKNGESIQDGETLVSSEEIFELGFFNPENSTLRYVGIRYHKIPGQPVIWVANRDRPISNRNGSFKIGEDGNLIITDGNGNSIWSSNQNISNNNTVAILENSGTLKLSSDNEELWESFEHPTDTFLPNMKVRASLSAGEQRVFTSWKSATDPSPGNFTMGIDPSGAPQILIWKNSTRRWRSGYWDGQIFTGVPNMTILANIRYGFKFVMDFMTYTPSNSSDLMRFHIRWDGYEEQLKWNVEKNEWDVMQTQPANDCELYNFCGSFGVCKESSNPKCKCLDGFSPRHPDEWMKGNWSGGCVRTAELQCQRNTTNGGNDGFKELSCNKLPDFAVVRTGVSLESCQEMCLSNCSCNAFAVVQNIGCMIWNGDLIDIQDFGIPRIVMHLRLADSEFDGKKLSAAVIALIVVAGVIFVALFVLLIWGLQRRLKVSPAAISASLMRKSEKPFFDKSKSKEYSTEMSGPADLFIDGSPVNGPDLPLYNFNSVVAATNNFSEENKLGQGGFGHVYKGKLPGGEEIAVKRLSKISGQGLQEFKNEIILIAKLQHRNLVRLLGCCIEGEEKMLLYEYMPNKSLDGFLFDSAKQALLDWKTRFDIIEGIARGLLYLHRDSRLRIIHRDLKASNILLDEEMNPKISDFGMARIFGGNQNELNTNRVVGTYGYMSPEYAMEGLFSVKSDVYSFGVLLLEIVSGRRNTSFRSTIHVSLIAYAWELWRENRTMELVDLSIRDSCNESEVLKCIHVGMLCVQDSAVHRPTMSAVLLMLETNSPTLPLPRQPTYTSTRTSIDTSEIFPEGQEIQEISSGTDNVRELSSSSVGLISGSRINGTKKKI</sequence>
<dbReference type="CDD" id="cd00028">
    <property type="entry name" value="B_lectin"/>
    <property type="match status" value="1"/>
</dbReference>
<keyword evidence="14" id="KW-1015">Disulfide bond</keyword>